<proteinExistence type="predicted"/>
<evidence type="ECO:0000256" key="1">
    <source>
        <dbReference type="SAM" id="MobiDB-lite"/>
    </source>
</evidence>
<gene>
    <name evidence="2" type="ORF">S12H4_00922</name>
</gene>
<accession>X1PWK6</accession>
<dbReference type="EMBL" id="BARW01000152">
    <property type="protein sequence ID" value="GAI60288.1"/>
    <property type="molecule type" value="Genomic_DNA"/>
</dbReference>
<reference evidence="2" key="1">
    <citation type="journal article" date="2014" name="Front. Microbiol.">
        <title>High frequency of phylogenetically diverse reductive dehalogenase-homologous genes in deep subseafloor sedimentary metagenomes.</title>
        <authorList>
            <person name="Kawai M."/>
            <person name="Futagami T."/>
            <person name="Toyoda A."/>
            <person name="Takaki Y."/>
            <person name="Nishi S."/>
            <person name="Hori S."/>
            <person name="Arai W."/>
            <person name="Tsubouchi T."/>
            <person name="Morono Y."/>
            <person name="Uchiyama I."/>
            <person name="Ito T."/>
            <person name="Fujiyama A."/>
            <person name="Inagaki F."/>
            <person name="Takami H."/>
        </authorList>
    </citation>
    <scope>NUCLEOTIDE SEQUENCE</scope>
    <source>
        <strain evidence="2">Expedition CK06-06</strain>
    </source>
</reference>
<feature type="compositionally biased region" description="Basic and acidic residues" evidence="1">
    <location>
        <begin position="21"/>
        <end position="38"/>
    </location>
</feature>
<feature type="compositionally biased region" description="Basic and acidic residues" evidence="1">
    <location>
        <begin position="56"/>
        <end position="68"/>
    </location>
</feature>
<protein>
    <submittedName>
        <fullName evidence="2">Uncharacterized protein</fullName>
    </submittedName>
</protein>
<comment type="caution">
    <text evidence="2">The sequence shown here is derived from an EMBL/GenBank/DDBJ whole genome shotgun (WGS) entry which is preliminary data.</text>
</comment>
<sequence length="68" mass="7856">MNYVYWQSEPELWTVGYYSPDGERHPESDHSSKEDAAARVHYLNGGNEPENPSIPHGDELQEPRRSRS</sequence>
<feature type="region of interest" description="Disordered" evidence="1">
    <location>
        <begin position="19"/>
        <end position="68"/>
    </location>
</feature>
<name>X1PWK6_9ZZZZ</name>
<organism evidence="2">
    <name type="scientific">marine sediment metagenome</name>
    <dbReference type="NCBI Taxonomy" id="412755"/>
    <lineage>
        <taxon>unclassified sequences</taxon>
        <taxon>metagenomes</taxon>
        <taxon>ecological metagenomes</taxon>
    </lineage>
</organism>
<dbReference type="AlphaFoldDB" id="X1PWK6"/>
<evidence type="ECO:0000313" key="2">
    <source>
        <dbReference type="EMBL" id="GAI60288.1"/>
    </source>
</evidence>